<keyword evidence="7" id="KW-0527">Neuropeptide</keyword>
<keyword evidence="9" id="KW-1185">Reference proteome</keyword>
<keyword evidence="6" id="KW-0732">Signal</keyword>
<dbReference type="OrthoDB" id="9940245at2759"/>
<evidence type="ECO:0000313" key="9">
    <source>
        <dbReference type="Proteomes" id="UP001652642"/>
    </source>
</evidence>
<accession>A0A6J0TJS4</accession>
<evidence type="ECO:0000256" key="1">
    <source>
        <dbReference type="ARBA" id="ARBA00004613"/>
    </source>
</evidence>
<evidence type="ECO:0000256" key="2">
    <source>
        <dbReference type="ARBA" id="ARBA00006307"/>
    </source>
</evidence>
<proteinExistence type="inferred from homology"/>
<comment type="similarity">
    <text evidence="2">Belongs to the parathyroid hormone family.</text>
</comment>
<dbReference type="Pfam" id="PF14980">
    <property type="entry name" value="TIP39"/>
    <property type="match status" value="1"/>
</dbReference>
<dbReference type="PANTHER" id="PTHR28585:SF1">
    <property type="entry name" value="TUBEROINFUNDIBULAR PEPTIDE OF 39 RESIDUES"/>
    <property type="match status" value="1"/>
</dbReference>
<dbReference type="GO" id="GO:0007218">
    <property type="term" value="P:neuropeptide signaling pathway"/>
    <property type="evidence" value="ECO:0007669"/>
    <property type="project" value="UniProtKB-KW"/>
</dbReference>
<sequence>MLLKEVTKRGHRGFCNKKFGVYHQHIVPTMKSAAAMKSASGTHKGLLTIIVILSSCPLLTSGALLPKLHHSDRLWKREASQYPPPGSSDHLKKPLLLWNIGIPSITLHDWSLKWMSSDVTAPQEEDKAEEVQNRKASLWSSMGEESPSSGGKKMALYPTNWVPGWDGKRSIVVADDAAFREKSKMLTAMERQKWLNSYMQKFLVVDSE</sequence>
<dbReference type="KEGG" id="pvt:110078573"/>
<reference evidence="10" key="1">
    <citation type="submission" date="2025-08" db="UniProtKB">
        <authorList>
            <consortium name="RefSeq"/>
        </authorList>
    </citation>
    <scope>IDENTIFICATION</scope>
</reference>
<keyword evidence="5" id="KW-0165">Cleavage on pair of basic residues</keyword>
<evidence type="ECO:0000256" key="4">
    <source>
        <dbReference type="ARBA" id="ARBA00022525"/>
    </source>
</evidence>
<keyword evidence="4" id="KW-0964">Secreted</keyword>
<evidence type="ECO:0000256" key="3">
    <source>
        <dbReference type="ARBA" id="ARBA00021831"/>
    </source>
</evidence>
<organism evidence="9 10">
    <name type="scientific">Pogona vitticeps</name>
    <name type="common">central bearded dragon</name>
    <dbReference type="NCBI Taxonomy" id="103695"/>
    <lineage>
        <taxon>Eukaryota</taxon>
        <taxon>Metazoa</taxon>
        <taxon>Chordata</taxon>
        <taxon>Craniata</taxon>
        <taxon>Vertebrata</taxon>
        <taxon>Euteleostomi</taxon>
        <taxon>Lepidosauria</taxon>
        <taxon>Squamata</taxon>
        <taxon>Bifurcata</taxon>
        <taxon>Unidentata</taxon>
        <taxon>Episquamata</taxon>
        <taxon>Toxicofera</taxon>
        <taxon>Iguania</taxon>
        <taxon>Acrodonta</taxon>
        <taxon>Agamidae</taxon>
        <taxon>Amphibolurinae</taxon>
        <taxon>Pogona</taxon>
    </lineage>
</organism>
<evidence type="ECO:0000256" key="6">
    <source>
        <dbReference type="ARBA" id="ARBA00022729"/>
    </source>
</evidence>
<dbReference type="RefSeq" id="XP_020648532.2">
    <property type="nucleotide sequence ID" value="XM_020792873.2"/>
</dbReference>
<dbReference type="PANTHER" id="PTHR28585">
    <property type="entry name" value="TUBEROINFUNDIBULAR PEPTIDE OF 39 RESIDUES"/>
    <property type="match status" value="1"/>
</dbReference>
<comment type="subcellular location">
    <subcellularLocation>
        <location evidence="1">Secreted</location>
    </subcellularLocation>
</comment>
<dbReference type="InterPro" id="IPR029396">
    <property type="entry name" value="TIP39"/>
</dbReference>
<evidence type="ECO:0000313" key="10">
    <source>
        <dbReference type="RefSeq" id="XP_020648532.2"/>
    </source>
</evidence>
<protein>
    <recommendedName>
        <fullName evidence="3">Tuberoinfundibular peptide of 39 residues</fullName>
    </recommendedName>
    <alternativeName>
        <fullName evidence="8">Parathyroid hormone 2</fullName>
    </alternativeName>
</protein>
<evidence type="ECO:0000256" key="7">
    <source>
        <dbReference type="ARBA" id="ARBA00023320"/>
    </source>
</evidence>
<dbReference type="GO" id="GO:0005576">
    <property type="term" value="C:extracellular region"/>
    <property type="evidence" value="ECO:0007669"/>
    <property type="project" value="UniProtKB-SubCell"/>
</dbReference>
<dbReference type="Proteomes" id="UP001652642">
    <property type="component" value="Chromosome 6"/>
</dbReference>
<name>A0A6J0TJS4_9SAUR</name>
<dbReference type="InParanoid" id="A0A6J0TJS4"/>
<dbReference type="AlphaFoldDB" id="A0A6J0TJS4"/>
<evidence type="ECO:0000256" key="5">
    <source>
        <dbReference type="ARBA" id="ARBA00022685"/>
    </source>
</evidence>
<gene>
    <name evidence="10" type="primary">PTH2</name>
</gene>
<evidence type="ECO:0000256" key="8">
    <source>
        <dbReference type="ARBA" id="ARBA00030147"/>
    </source>
</evidence>
<dbReference type="GeneID" id="110078573"/>
<dbReference type="CTD" id="113091"/>